<accession>A0A1A5YW69</accession>
<feature type="domain" description="Transposase Tn5 dimerisation" evidence="1">
    <location>
        <begin position="333"/>
        <end position="418"/>
    </location>
</feature>
<dbReference type="NCBIfam" id="NF033590">
    <property type="entry name" value="transpos_IS4_3"/>
    <property type="match status" value="1"/>
</dbReference>
<dbReference type="InterPro" id="IPR047768">
    <property type="entry name" value="Tn5p-like"/>
</dbReference>
<proteinExistence type="predicted"/>
<dbReference type="PANTHER" id="PTHR37319:SF1">
    <property type="entry name" value="TRANSPOSASE TN5 DIMERISATION DOMAIN-CONTAINING PROTEIN"/>
    <property type="match status" value="1"/>
</dbReference>
<dbReference type="AlphaFoldDB" id="A0A1A5YW69"/>
<reference evidence="2 3" key="1">
    <citation type="submission" date="2016-05" db="EMBL/GenBank/DDBJ databases">
        <title>Paenibacillus oryzae. sp. nov., isolated from the rice root.</title>
        <authorList>
            <person name="Zhang J."/>
            <person name="Zhang X."/>
        </authorList>
    </citation>
    <scope>NUCLEOTIDE SEQUENCE [LARGE SCALE GENOMIC DNA]</scope>
    <source>
        <strain evidence="2 3">1DrF-4</strain>
    </source>
</reference>
<dbReference type="STRING" id="1844972.A7K91_10965"/>
<dbReference type="SUPFAM" id="SSF53098">
    <property type="entry name" value="Ribonuclease H-like"/>
    <property type="match status" value="1"/>
</dbReference>
<sequence>MTTLARRPGLSIAAASENKAEAKAIYRLLGHPDLSEEVIVDTYHQETLRQMKASGESVFLCVQDTTEIDFGAREKTVGLGEFRSSKSKGLLVHSALVLTTSGLPQGLLHQKIWARDPALKGQRAVNRPYVEKESYKWTETAKASIQNVPETTRLIHIGDREADFFEFLYGLEQDEQSYVVRALQNRISETDGHRMWDKVCAQPEALRMVVSIPRDTRQETPARETTLAIRYESDTVKVPNHLKYKGEGYTPLRCTVIHVIEVTPLPDQEPIEWFLLTNIPLSSGEEAYEKVSWYVKRWQIERFHYILKSGCGVEKLQQHDAEKLRRLILMYAIIALSLQRLTYLSRLDPTAPCTQVMSEDEWQVLYRIANQTKTLPAKPPTLHEAVLALAKLGGFLGRKSDGNPGVKVLWRGLQVFQNVLSSYRFLL</sequence>
<dbReference type="Gene3D" id="3.90.350.10">
    <property type="entry name" value="Transposase Inhibitor Protein From Tn5, Chain A, domain 1"/>
    <property type="match status" value="1"/>
</dbReference>
<protein>
    <recommendedName>
        <fullName evidence="1">Transposase Tn5 dimerisation domain-containing protein</fullName>
    </recommendedName>
</protein>
<dbReference type="InterPro" id="IPR014737">
    <property type="entry name" value="Transposase_Tn5-like_C"/>
</dbReference>
<organism evidence="2 3">
    <name type="scientific">Paenibacillus oryzae</name>
    <dbReference type="NCBI Taxonomy" id="1844972"/>
    <lineage>
        <taxon>Bacteria</taxon>
        <taxon>Bacillati</taxon>
        <taxon>Bacillota</taxon>
        <taxon>Bacilli</taxon>
        <taxon>Bacillales</taxon>
        <taxon>Paenibacillaceae</taxon>
        <taxon>Paenibacillus</taxon>
    </lineage>
</organism>
<evidence type="ECO:0000259" key="1">
    <source>
        <dbReference type="Pfam" id="PF02281"/>
    </source>
</evidence>
<evidence type="ECO:0000313" key="2">
    <source>
        <dbReference type="EMBL" id="OBR69826.1"/>
    </source>
</evidence>
<dbReference type="Pfam" id="PF02281">
    <property type="entry name" value="Dimer_Tnp_Tn5"/>
    <property type="match status" value="1"/>
</dbReference>
<name>A0A1A5YW69_9BACL</name>
<dbReference type="InterPro" id="IPR003201">
    <property type="entry name" value="Transposase_Tn5"/>
</dbReference>
<comment type="caution">
    <text evidence="2">The sequence shown here is derived from an EMBL/GenBank/DDBJ whole genome shotgun (WGS) entry which is preliminary data.</text>
</comment>
<dbReference type="PANTHER" id="PTHR37319">
    <property type="entry name" value="TRANSPOSASE"/>
    <property type="match status" value="1"/>
</dbReference>
<dbReference type="Proteomes" id="UP000092024">
    <property type="component" value="Unassembled WGS sequence"/>
</dbReference>
<dbReference type="EMBL" id="LYPA01000010">
    <property type="protein sequence ID" value="OBR69826.1"/>
    <property type="molecule type" value="Genomic_DNA"/>
</dbReference>
<dbReference type="InterPro" id="IPR054836">
    <property type="entry name" value="Tn5_transposase"/>
</dbReference>
<evidence type="ECO:0000313" key="3">
    <source>
        <dbReference type="Proteomes" id="UP000092024"/>
    </source>
</evidence>
<dbReference type="InterPro" id="IPR012337">
    <property type="entry name" value="RNaseH-like_sf"/>
</dbReference>
<keyword evidence="3" id="KW-1185">Reference proteome</keyword>
<gene>
    <name evidence="2" type="ORF">A7K91_10965</name>
</gene>
<dbReference type="Gene3D" id="1.10.740.10">
    <property type="entry name" value="Transferase Inhibitor Protein From Tn5, Chain"/>
    <property type="match status" value="1"/>
</dbReference>